<sequence>MKQGTEAMSTSTGALQREGAKATGDREGGKAWIEECRLRENDEVALLSSRESAEQRKGSGAGARWKKRHAADCSSRENEAFVSAGGHFPVPCEL</sequence>
<gene>
    <name evidence="2" type="ORF">Cni_G03797</name>
</gene>
<keyword evidence="3" id="KW-1185">Reference proteome</keyword>
<dbReference type="AlphaFoldDB" id="A0AAQ3JVF1"/>
<evidence type="ECO:0000313" key="3">
    <source>
        <dbReference type="Proteomes" id="UP001327560"/>
    </source>
</evidence>
<evidence type="ECO:0000313" key="2">
    <source>
        <dbReference type="EMBL" id="WOK95090.1"/>
    </source>
</evidence>
<feature type="region of interest" description="Disordered" evidence="1">
    <location>
        <begin position="1"/>
        <end position="28"/>
    </location>
</feature>
<feature type="compositionally biased region" description="Basic and acidic residues" evidence="1">
    <location>
        <begin position="18"/>
        <end position="28"/>
    </location>
</feature>
<proteinExistence type="predicted"/>
<reference evidence="2 3" key="1">
    <citation type="submission" date="2023-10" db="EMBL/GenBank/DDBJ databases">
        <title>Chromosome-scale genome assembly provides insights into flower coloration mechanisms of Canna indica.</title>
        <authorList>
            <person name="Li C."/>
        </authorList>
    </citation>
    <scope>NUCLEOTIDE SEQUENCE [LARGE SCALE GENOMIC DNA]</scope>
    <source>
        <tissue evidence="2">Flower</tissue>
    </source>
</reference>
<evidence type="ECO:0000256" key="1">
    <source>
        <dbReference type="SAM" id="MobiDB-lite"/>
    </source>
</evidence>
<dbReference type="EMBL" id="CP136890">
    <property type="protein sequence ID" value="WOK95090.1"/>
    <property type="molecule type" value="Genomic_DNA"/>
</dbReference>
<name>A0AAQ3JVF1_9LILI</name>
<dbReference type="Proteomes" id="UP001327560">
    <property type="component" value="Chromosome 1"/>
</dbReference>
<organism evidence="2 3">
    <name type="scientific">Canna indica</name>
    <name type="common">Indian-shot</name>
    <dbReference type="NCBI Taxonomy" id="4628"/>
    <lineage>
        <taxon>Eukaryota</taxon>
        <taxon>Viridiplantae</taxon>
        <taxon>Streptophyta</taxon>
        <taxon>Embryophyta</taxon>
        <taxon>Tracheophyta</taxon>
        <taxon>Spermatophyta</taxon>
        <taxon>Magnoliopsida</taxon>
        <taxon>Liliopsida</taxon>
        <taxon>Zingiberales</taxon>
        <taxon>Cannaceae</taxon>
        <taxon>Canna</taxon>
    </lineage>
</organism>
<feature type="compositionally biased region" description="Polar residues" evidence="1">
    <location>
        <begin position="1"/>
        <end position="14"/>
    </location>
</feature>
<protein>
    <submittedName>
        <fullName evidence="2">Uncharacterized protein</fullName>
    </submittedName>
</protein>
<accession>A0AAQ3JVF1</accession>